<dbReference type="GO" id="GO:0004844">
    <property type="term" value="F:uracil DNA N-glycosylase activity"/>
    <property type="evidence" value="ECO:0007669"/>
    <property type="project" value="UniProtKB-EC"/>
</dbReference>
<feature type="domain" description="Uracil-DNA glycosylase-like" evidence="12">
    <location>
        <begin position="28"/>
        <end position="174"/>
    </location>
</feature>
<dbReference type="InterPro" id="IPR036895">
    <property type="entry name" value="Uracil-DNA_glycosylase-like_sf"/>
</dbReference>
<evidence type="ECO:0000259" key="12">
    <source>
        <dbReference type="SMART" id="SM00986"/>
    </source>
</evidence>
<comment type="similarity">
    <text evidence="2">Belongs to the uracil-DNA glycosylase (UDG) superfamily. Type 4 (UDGa) family.</text>
</comment>
<dbReference type="EMBL" id="LT669839">
    <property type="protein sequence ID" value="SHD78358.1"/>
    <property type="molecule type" value="Genomic_DNA"/>
</dbReference>
<evidence type="ECO:0000256" key="8">
    <source>
        <dbReference type="ARBA" id="ARBA00022801"/>
    </source>
</evidence>
<keyword evidence="8" id="KW-0378">Hydrolase</keyword>
<keyword evidence="6" id="KW-0479">Metal-binding</keyword>
<gene>
    <name evidence="13" type="ORF">CUESP1_3030</name>
</gene>
<reference evidence="13 14" key="1">
    <citation type="submission" date="2016-11" db="EMBL/GenBank/DDBJ databases">
        <authorList>
            <person name="Manzoor S."/>
        </authorList>
    </citation>
    <scope>NUCLEOTIDE SEQUENCE [LARGE SCALE GENOMIC DNA]</scope>
    <source>
        <strain evidence="13">Clostridium ultunense strain Esp</strain>
    </source>
</reference>
<evidence type="ECO:0000313" key="14">
    <source>
        <dbReference type="Proteomes" id="UP000245423"/>
    </source>
</evidence>
<organism evidence="13 14">
    <name type="scientific">[Clostridium] ultunense Esp</name>
    <dbReference type="NCBI Taxonomy" id="1288971"/>
    <lineage>
        <taxon>Bacteria</taxon>
        <taxon>Bacillati</taxon>
        <taxon>Bacillota</taxon>
        <taxon>Tissierellia</taxon>
        <taxon>Tissierellales</taxon>
        <taxon>Tepidimicrobiaceae</taxon>
        <taxon>Schnuerera</taxon>
    </lineage>
</organism>
<evidence type="ECO:0000256" key="5">
    <source>
        <dbReference type="ARBA" id="ARBA00022485"/>
    </source>
</evidence>
<dbReference type="AlphaFoldDB" id="A0A1M4PSD6"/>
<dbReference type="GO" id="GO:0051539">
    <property type="term" value="F:4 iron, 4 sulfur cluster binding"/>
    <property type="evidence" value="ECO:0007669"/>
    <property type="project" value="UniProtKB-KW"/>
</dbReference>
<name>A0A1M4PSD6_9FIRM</name>
<keyword evidence="14" id="KW-1185">Reference proteome</keyword>
<keyword evidence="11" id="KW-0234">DNA repair</keyword>
<dbReference type="EC" id="3.2.2.27" evidence="3"/>
<protein>
    <recommendedName>
        <fullName evidence="4">Type-4 uracil-DNA glycosylase</fullName>
        <ecNumber evidence="3">3.2.2.27</ecNumber>
    </recommendedName>
</protein>
<dbReference type="Proteomes" id="UP000245423">
    <property type="component" value="Chromosome 1"/>
</dbReference>
<evidence type="ECO:0000256" key="1">
    <source>
        <dbReference type="ARBA" id="ARBA00001400"/>
    </source>
</evidence>
<dbReference type="InterPro" id="IPR051536">
    <property type="entry name" value="UDG_Type-4/5"/>
</dbReference>
<dbReference type="SMART" id="SM00987">
    <property type="entry name" value="UreE_C"/>
    <property type="match status" value="1"/>
</dbReference>
<keyword evidence="9" id="KW-0408">Iron</keyword>
<accession>A0A1M4PSD6</accession>
<evidence type="ECO:0000256" key="4">
    <source>
        <dbReference type="ARBA" id="ARBA00019403"/>
    </source>
</evidence>
<dbReference type="Gene3D" id="3.40.470.10">
    <property type="entry name" value="Uracil-DNA glycosylase-like domain"/>
    <property type="match status" value="1"/>
</dbReference>
<dbReference type="RefSeq" id="WP_097677645.1">
    <property type="nucleotide sequence ID" value="NZ_LT669839.1"/>
</dbReference>
<evidence type="ECO:0000256" key="11">
    <source>
        <dbReference type="ARBA" id="ARBA00023204"/>
    </source>
</evidence>
<dbReference type="SUPFAM" id="SSF52141">
    <property type="entry name" value="Uracil-DNA glycosylase-like"/>
    <property type="match status" value="1"/>
</dbReference>
<evidence type="ECO:0000313" key="13">
    <source>
        <dbReference type="EMBL" id="SHD78358.1"/>
    </source>
</evidence>
<evidence type="ECO:0000256" key="2">
    <source>
        <dbReference type="ARBA" id="ARBA00006521"/>
    </source>
</evidence>
<dbReference type="SMART" id="SM00986">
    <property type="entry name" value="UDG"/>
    <property type="match status" value="1"/>
</dbReference>
<dbReference type="PANTHER" id="PTHR33693">
    <property type="entry name" value="TYPE-5 URACIL-DNA GLYCOSYLASE"/>
    <property type="match status" value="1"/>
</dbReference>
<evidence type="ECO:0000256" key="3">
    <source>
        <dbReference type="ARBA" id="ARBA00012030"/>
    </source>
</evidence>
<sequence length="189" mass="21713">MYTLDELQLIVSRCHRCGLSKTRTNVVFGEGNPKAKMIFIGEGPGFYEDKMGRPFVGKAGQLLDKMIEAIGLKREDIYIANIVKCRPPNNRNPLEEESNICIEYLRWQVKIIDPNIIVCLGAVAARNIIDKDFRITKERGIWFDRGKYSIIATYHPAALLRDQSKKGEAWEDFKNIRKRYEEADGKMEG</sequence>
<dbReference type="OrthoDB" id="5290748at2"/>
<dbReference type="CDD" id="cd10030">
    <property type="entry name" value="UDG-F4_TTUDGA_SPO1dp_like"/>
    <property type="match status" value="1"/>
</dbReference>
<dbReference type="NCBIfam" id="TIGR00758">
    <property type="entry name" value="UDG_fam4"/>
    <property type="match status" value="1"/>
</dbReference>
<dbReference type="PANTHER" id="PTHR33693:SF1">
    <property type="entry name" value="TYPE-4 URACIL-DNA GLYCOSYLASE"/>
    <property type="match status" value="1"/>
</dbReference>
<evidence type="ECO:0000256" key="6">
    <source>
        <dbReference type="ARBA" id="ARBA00022723"/>
    </source>
</evidence>
<dbReference type="InterPro" id="IPR005273">
    <property type="entry name" value="Ura-DNA_glyco_family4"/>
</dbReference>
<dbReference type="GO" id="GO:0046872">
    <property type="term" value="F:metal ion binding"/>
    <property type="evidence" value="ECO:0007669"/>
    <property type="project" value="UniProtKB-KW"/>
</dbReference>
<keyword evidence="5" id="KW-0004">4Fe-4S</keyword>
<evidence type="ECO:0000256" key="10">
    <source>
        <dbReference type="ARBA" id="ARBA00023014"/>
    </source>
</evidence>
<proteinExistence type="inferred from homology"/>
<dbReference type="GO" id="GO:0006281">
    <property type="term" value="P:DNA repair"/>
    <property type="evidence" value="ECO:0007669"/>
    <property type="project" value="UniProtKB-KW"/>
</dbReference>
<keyword evidence="7" id="KW-0227">DNA damage</keyword>
<dbReference type="Pfam" id="PF03167">
    <property type="entry name" value="UDG"/>
    <property type="match status" value="1"/>
</dbReference>
<dbReference type="InterPro" id="IPR005122">
    <property type="entry name" value="Uracil-DNA_glycosylase-like"/>
</dbReference>
<comment type="catalytic activity">
    <reaction evidence="1">
        <text>Hydrolyzes single-stranded DNA or mismatched double-stranded DNA and polynucleotides, releasing free uracil.</text>
        <dbReference type="EC" id="3.2.2.27"/>
    </reaction>
</comment>
<evidence type="ECO:0000256" key="9">
    <source>
        <dbReference type="ARBA" id="ARBA00023004"/>
    </source>
</evidence>
<evidence type="ECO:0000256" key="7">
    <source>
        <dbReference type="ARBA" id="ARBA00022763"/>
    </source>
</evidence>
<keyword evidence="10" id="KW-0411">Iron-sulfur</keyword>